<accession>M8CE09</accession>
<dbReference type="InterPro" id="IPR022059">
    <property type="entry name" value="DUF3615"/>
</dbReference>
<name>M8CE09_AEGTA</name>
<dbReference type="PANTHER" id="PTHR34710">
    <property type="entry name" value="OS03G0834100 PROTEIN"/>
    <property type="match status" value="1"/>
</dbReference>
<reference evidence="2" key="1">
    <citation type="submission" date="2015-06" db="UniProtKB">
        <authorList>
            <consortium name="EnsemblPlants"/>
        </authorList>
    </citation>
    <scope>IDENTIFICATION</scope>
</reference>
<evidence type="ECO:0000313" key="2">
    <source>
        <dbReference type="EnsemblPlants" id="EMT21396"/>
    </source>
</evidence>
<dbReference type="PANTHER" id="PTHR34710:SF20">
    <property type="entry name" value="OS10G0550200 PROTEIN"/>
    <property type="match status" value="1"/>
</dbReference>
<feature type="domain" description="DUF3615" evidence="1">
    <location>
        <begin position="72"/>
        <end position="179"/>
    </location>
</feature>
<proteinExistence type="predicted"/>
<dbReference type="Pfam" id="PF12274">
    <property type="entry name" value="DUF3615"/>
    <property type="match status" value="1"/>
</dbReference>
<evidence type="ECO:0000259" key="1">
    <source>
        <dbReference type="Pfam" id="PF12274"/>
    </source>
</evidence>
<dbReference type="AlphaFoldDB" id="M8CE09"/>
<organism evidence="2">
    <name type="scientific">Aegilops tauschii</name>
    <name type="common">Tausch's goatgrass</name>
    <name type="synonym">Aegilops squarrosa</name>
    <dbReference type="NCBI Taxonomy" id="37682"/>
    <lineage>
        <taxon>Eukaryota</taxon>
        <taxon>Viridiplantae</taxon>
        <taxon>Streptophyta</taxon>
        <taxon>Embryophyta</taxon>
        <taxon>Tracheophyta</taxon>
        <taxon>Spermatophyta</taxon>
        <taxon>Magnoliopsida</taxon>
        <taxon>Liliopsida</taxon>
        <taxon>Poales</taxon>
        <taxon>Poaceae</taxon>
        <taxon>BOP clade</taxon>
        <taxon>Pooideae</taxon>
        <taxon>Triticodae</taxon>
        <taxon>Triticeae</taxon>
        <taxon>Triticinae</taxon>
        <taxon>Aegilops</taxon>
    </lineage>
</organism>
<dbReference type="EnsemblPlants" id="EMT21396">
    <property type="protein sequence ID" value="EMT21396"/>
    <property type="gene ID" value="F775_23068"/>
</dbReference>
<protein>
    <recommendedName>
        <fullName evidence="1">DUF3615 domain-containing protein</fullName>
    </recommendedName>
</protein>
<sequence length="200" mass="22489">MEDCVATPLVPVPSTSLPATAGKVPVPTRQPFWGHFVIDEEELENIDFSDRDDIYQDDDDCNFYNPALSYATDALDHYNAQDMNKIKYELVKAIISGGTFIDARAYYVHVNFMAKSTLHSSKEELFFAELYLDEDRDVFVPTCIVSLEGQESVGGIRGVEDVCYDEENILVCPEDVKHPKDGTLCEAGHRKRTCYGHCCS</sequence>